<accession>A0A3B1DT77</accession>
<name>A0A3B1DT77_9ZZZZ</name>
<feature type="region of interest" description="Disordered" evidence="1">
    <location>
        <begin position="802"/>
        <end position="821"/>
    </location>
</feature>
<evidence type="ECO:0000259" key="2">
    <source>
        <dbReference type="Pfam" id="PF13360"/>
    </source>
</evidence>
<dbReference type="AlphaFoldDB" id="A0A3B1DT77"/>
<dbReference type="EMBL" id="UOGL01000179">
    <property type="protein sequence ID" value="VAX38320.1"/>
    <property type="molecule type" value="Genomic_DNA"/>
</dbReference>
<dbReference type="InterPro" id="IPR018391">
    <property type="entry name" value="PQQ_b-propeller_rpt"/>
</dbReference>
<protein>
    <recommendedName>
        <fullName evidence="2">Pyrrolo-quinoline quinone repeat domain-containing protein</fullName>
    </recommendedName>
</protein>
<dbReference type="Pfam" id="PF13360">
    <property type="entry name" value="PQQ_2"/>
    <property type="match status" value="1"/>
</dbReference>
<sequence length="1011" mass="113487">MKKKLLLFIATLFFFLSPQNIQATDWSTYRGNAARTGFTSEQTPGRFHLRWVFKSQHPPKPAWIMSRRLGFDKVFQPIIMGDTIYWGSSVDDQVYAVDMKTGKLRWTFFTEGPIRFAPAGWKDRLFVVSDDGWLYAISAKSGKLLWKHRGGPNNRKIMGNERLISRWPARGGAVVVVDETVYFAAGIWQSDGVFIYALDTKTGKVKWSNKKSGGLEMDQPHGRAKAKSGVSAQGYLLADHNQLYIPTGRAVPAVFQRNNGKLLYYHLQKNQRRGGSRAMLADQFLHNGGVLFDKKTGGLASRVGLGAAVALPSGIVQSEGKSLAQYRWKDQKTRDRKGKLAKRRVLEKRRLINCEKEVLEFIIAGNYAIRGEDGRVSMVDYASQQNTIWSHKVKGRALGLAFGNGRLIVSTDKGYIYCFDGHPELKTLKEIQLIQQPVTKRFTQAADEIIKKTGTTDGYCVDLECETGDLAMALAAKTKLHIYAMSSSKEKVTIARKKINAAGLYGSRITVHLANPAESIYPKYFANLVVSEQSLSGDIKKELRLEMKRIQRPYGGIICTGSIGNMKAQRRGDLKGAGSWTHMYSDAANTVCSSDDLLKGPLEMGWFRDVDFELLNRHGRGPAPLMHRGVMVVGGVHGICALDAYNGRTLWIYNQKEYLRAFDGSHHDVASTEVGNPFCIGDKSLFLRTENRCIQLDLKTGKKIAEFLTPTKESDKNRAWGYLAYQNGLLFGSVSNEEHRVSPRYKRSQLFNESVKFFVIDVKTKKMKWEYSAKNSIRNNTIAIGTNNVYLIDRKIAMKDRIANPRRNGRPRPQMKPNEQPSGLLISFNAKTGKIDWKKNKEIFGTQLSVSNKLNVLLMSYLGQNHNFFSLPSEVGGRLAALDSKTGERLWDKKANYRIRPIINGSTIYTQNNSWYLKSGEALPFKLNRSYGCGQVSASKHMMLFRSATLGYLDLTRDAGVENYGGIRLGCWINAIPAGGLVLVPDGSAKCRCSYQMKAWFALQPKSQRNE</sequence>
<dbReference type="SMART" id="SM00564">
    <property type="entry name" value="PQQ"/>
    <property type="match status" value="8"/>
</dbReference>
<dbReference type="SUPFAM" id="SSF53335">
    <property type="entry name" value="S-adenosyl-L-methionine-dependent methyltransferases"/>
    <property type="match status" value="1"/>
</dbReference>
<reference evidence="3" key="1">
    <citation type="submission" date="2018-06" db="EMBL/GenBank/DDBJ databases">
        <authorList>
            <person name="Zhirakovskaya E."/>
        </authorList>
    </citation>
    <scope>NUCLEOTIDE SEQUENCE</scope>
</reference>
<dbReference type="SUPFAM" id="SSF50998">
    <property type="entry name" value="Quinoprotein alcohol dehydrogenase-like"/>
    <property type="match status" value="2"/>
</dbReference>
<dbReference type="PANTHER" id="PTHR34512">
    <property type="entry name" value="CELL SURFACE PROTEIN"/>
    <property type="match status" value="1"/>
</dbReference>
<dbReference type="InterPro" id="IPR015943">
    <property type="entry name" value="WD40/YVTN_repeat-like_dom_sf"/>
</dbReference>
<dbReference type="Gene3D" id="2.130.10.10">
    <property type="entry name" value="YVTN repeat-like/Quinoprotein amine dehydrogenase"/>
    <property type="match status" value="2"/>
</dbReference>
<dbReference type="Gene3D" id="2.140.10.10">
    <property type="entry name" value="Quinoprotein alcohol dehydrogenase-like superfamily"/>
    <property type="match status" value="1"/>
</dbReference>
<gene>
    <name evidence="3" type="ORF">MNBD_PLANCTO02-2839</name>
</gene>
<organism evidence="3">
    <name type="scientific">hydrothermal vent metagenome</name>
    <dbReference type="NCBI Taxonomy" id="652676"/>
    <lineage>
        <taxon>unclassified sequences</taxon>
        <taxon>metagenomes</taxon>
        <taxon>ecological metagenomes</taxon>
    </lineage>
</organism>
<proteinExistence type="predicted"/>
<dbReference type="InterPro" id="IPR011047">
    <property type="entry name" value="Quinoprotein_ADH-like_sf"/>
</dbReference>
<dbReference type="PANTHER" id="PTHR34512:SF30">
    <property type="entry name" value="OUTER MEMBRANE PROTEIN ASSEMBLY FACTOR BAMB"/>
    <property type="match status" value="1"/>
</dbReference>
<feature type="domain" description="Pyrrolo-quinoline quinone repeat" evidence="2">
    <location>
        <begin position="74"/>
        <end position="211"/>
    </location>
</feature>
<dbReference type="InterPro" id="IPR002372">
    <property type="entry name" value="PQQ_rpt_dom"/>
</dbReference>
<evidence type="ECO:0000313" key="3">
    <source>
        <dbReference type="EMBL" id="VAX38320.1"/>
    </source>
</evidence>
<dbReference type="InterPro" id="IPR029063">
    <property type="entry name" value="SAM-dependent_MTases_sf"/>
</dbReference>
<evidence type="ECO:0000256" key="1">
    <source>
        <dbReference type="SAM" id="MobiDB-lite"/>
    </source>
</evidence>
<dbReference type="Gene3D" id="3.40.50.150">
    <property type="entry name" value="Vaccinia Virus protein VP39"/>
    <property type="match status" value="1"/>
</dbReference>